<sequence length="251" mass="27036">MQKPFSLPGRDVATLYLTCATDFITVGARIMSETTKTAEATRKASDTATRAGHATVEAAGKATRDTIGETARAMENGADNARHAAHTVTDSMAETADAATTISSKVAEQGREAMLMAARTAAGVGGRVADISFGRGHRLLNSTATAMDIYRDASERSAEQVQALFSSYMSLGRGLQQMQHAWFEMVDHSLEHAAHKPQDLLRCRNLIELAEVQRDLYLDSLTYAVETGSRLLALAGRTAQEAARPLQNGRH</sequence>
<feature type="domain" description="Phasin" evidence="1">
    <location>
        <begin position="155"/>
        <end position="247"/>
    </location>
</feature>
<keyword evidence="3" id="KW-1185">Reference proteome</keyword>
<evidence type="ECO:0000313" key="2">
    <source>
        <dbReference type="EMBL" id="PPQ34050.1"/>
    </source>
</evidence>
<dbReference type="InterPro" id="IPR018968">
    <property type="entry name" value="Phasin"/>
</dbReference>
<organism evidence="2 3">
    <name type="scientific">Rhodopila globiformis</name>
    <name type="common">Rhodopseudomonas globiformis</name>
    <dbReference type="NCBI Taxonomy" id="1071"/>
    <lineage>
        <taxon>Bacteria</taxon>
        <taxon>Pseudomonadati</taxon>
        <taxon>Pseudomonadota</taxon>
        <taxon>Alphaproteobacteria</taxon>
        <taxon>Acetobacterales</taxon>
        <taxon>Acetobacteraceae</taxon>
        <taxon>Rhodopila</taxon>
    </lineage>
</organism>
<reference evidence="2 3" key="1">
    <citation type="journal article" date="2018" name="Arch. Microbiol.">
        <title>New insights into the metabolic potential of the phototrophic purple bacterium Rhodopila globiformis DSM 161(T) from its draft genome sequence and evidence for a vanadium-dependent nitrogenase.</title>
        <authorList>
            <person name="Imhoff J.F."/>
            <person name="Rahn T."/>
            <person name="Kunzel S."/>
            <person name="Neulinger S.C."/>
        </authorList>
    </citation>
    <scope>NUCLEOTIDE SEQUENCE [LARGE SCALE GENOMIC DNA]</scope>
    <source>
        <strain evidence="2 3">DSM 161</strain>
    </source>
</reference>
<accession>A0A2S6NHG9</accession>
<dbReference type="Pfam" id="PF09361">
    <property type="entry name" value="Phasin_2"/>
    <property type="match status" value="1"/>
</dbReference>
<protein>
    <recommendedName>
        <fullName evidence="1">Phasin domain-containing protein</fullName>
    </recommendedName>
</protein>
<dbReference type="EMBL" id="NHRY01000132">
    <property type="protein sequence ID" value="PPQ34050.1"/>
    <property type="molecule type" value="Genomic_DNA"/>
</dbReference>
<proteinExistence type="predicted"/>
<name>A0A2S6NHG9_RHOGL</name>
<dbReference type="AlphaFoldDB" id="A0A2S6NHG9"/>
<evidence type="ECO:0000313" key="3">
    <source>
        <dbReference type="Proteomes" id="UP000239724"/>
    </source>
</evidence>
<gene>
    <name evidence="2" type="ORF">CCS01_12610</name>
</gene>
<dbReference type="Proteomes" id="UP000239724">
    <property type="component" value="Unassembled WGS sequence"/>
</dbReference>
<evidence type="ECO:0000259" key="1">
    <source>
        <dbReference type="Pfam" id="PF09361"/>
    </source>
</evidence>
<comment type="caution">
    <text evidence="2">The sequence shown here is derived from an EMBL/GenBank/DDBJ whole genome shotgun (WGS) entry which is preliminary data.</text>
</comment>